<organism evidence="2 3">
    <name type="scientific">Saprolegnia diclina (strain VS20)</name>
    <dbReference type="NCBI Taxonomy" id="1156394"/>
    <lineage>
        <taxon>Eukaryota</taxon>
        <taxon>Sar</taxon>
        <taxon>Stramenopiles</taxon>
        <taxon>Oomycota</taxon>
        <taxon>Saprolegniomycetes</taxon>
        <taxon>Saprolegniales</taxon>
        <taxon>Saprolegniaceae</taxon>
        <taxon>Saprolegnia</taxon>
    </lineage>
</organism>
<evidence type="ECO:0000313" key="2">
    <source>
        <dbReference type="EMBL" id="EQC41263.1"/>
    </source>
</evidence>
<sequence length="1365" mass="151049">MQVFRSFLGAAGSADQRNAIKDVIAMGDAGKKRSKDDVLQALHAFCDVFPLEADRKSMDMDEGYDVKDRKLYDAVYRLLKAHVDTSASGGDESDVVLVLLDTLKRILQWRDLHKLVPKYSTKPLLTCMMWTPVLALSVLQVVTIMMLRPTGLKSTEIGDKMEMMNKRTFADDRGYPVLCSLIAQHSVASDEACSSSILQQALQLFHMTLISNKQTTDPVTLERAAESLLQARETLLRLSHHEDPMIRHLSVDLLFELFLLADLDQVTLMQDSARESGALLYMLATALDDVPSADELQVSIRDKSIALVEMFCAGNARSKAAMYRILPVELFVPIEDRPDLVSKYSIATLKKATKVTQRKSIPVDFPYMSFPFRPEFSASGSIGPRPPLEFQRWLQDARAQGEKWTEVLLATRQEHERPTLVWRAPMLRELQSALRNEIASFEAKGAAAPTVRTSSGPHTVLWDHDQFQITYASFASELIVHGYFIEHLIPKLADLADPYEVDDLMVLAWHLSDRLSVEENAHWRHCCVKCLRLMMRRYAMTFNGQLPVAGLLQQLAVDDVDPTFACEAFLLFHVAISTSRTRPTESLSPFYASILSVVLTVLQQAPTRIACRPSRLSMASTLSEGGDDESFHLRLTFDAGETHEEASTKDNDMAADVDAMVRAGVNIILVILQRAKAFVPHVLHARMSLGRLLTCGYLSHKTLHTLMSLLSHICSHLETDDSVVFMRSLLPLVFLASANVHNKGMCIAAASFLAAHYAPSEVQSLLESSVGFRGCGLHLLLPTPMVLAAVFNHDTIQSADVIWGAALRHKLFGSLANTLHVSLPLTDDVDEDKQTVSADFDVPVGHLFLRSFVECHGSFRAEWSREMHEETLQALTRHVVLSRTRSLYGINLAGDDGPDPMALQVLALKALALLLPASPHDISLDDALFDALLHPLRRTLLGEVDQERTAVGLRICRLLVAPELGNVNARACFGTLCSPQMMQLLRDALEKTLHPRFLQFLKEQPSDEGSAMALLCALLDMLAAMAQSPDGVAALQSHPRWITSVIAHASTSHILAPNSEKIANVCLRFLQKLCVRPALQQVFIDAGGLISISDVCITVDQAEPRTHDTVELAASVLQACLPEPGQTTTPALAALTQLYTPGLVQLLSKSTLDFLCSLQCPEPIYQPTLVWTLAMQDQLRDALRSEQAKMALNAKSATTWPVWDPDNFVAADSFRYLYAEVANEVLVAHVYLRAFVQSDSDQLPDMIDLPQFTKALLYAMESSEAALLSIKARGGNPQKQQALLELFRGALRKIAVDHKTLLDVRLPPFIEVDGFSDTESVGDTIQNLQESPTNHSHSVTSDDDEKPAAFTLDHQDSVPIDEGVV</sequence>
<name>T0S7W0_SAPDV</name>
<accession>T0S7W0</accession>
<dbReference type="Pfam" id="PF19432">
    <property type="entry name" value="RME-8_N"/>
    <property type="match status" value="1"/>
</dbReference>
<dbReference type="SUPFAM" id="SSF48371">
    <property type="entry name" value="ARM repeat"/>
    <property type="match status" value="1"/>
</dbReference>
<dbReference type="VEuPathDB" id="FungiDB:SDRG_01238"/>
<dbReference type="InterPro" id="IPR045802">
    <property type="entry name" value="GRV2/DNAJC13_N"/>
</dbReference>
<evidence type="ECO:0000313" key="3">
    <source>
        <dbReference type="Proteomes" id="UP000030762"/>
    </source>
</evidence>
<dbReference type="GO" id="GO:2000641">
    <property type="term" value="P:regulation of early endosome to late endosome transport"/>
    <property type="evidence" value="ECO:0007669"/>
    <property type="project" value="InterPro"/>
</dbReference>
<dbReference type="eggNOG" id="ENOG502QZKA">
    <property type="taxonomic scope" value="Eukaryota"/>
</dbReference>
<dbReference type="RefSeq" id="XP_008604977.1">
    <property type="nucleotide sequence ID" value="XM_008606755.1"/>
</dbReference>
<dbReference type="GO" id="GO:0006898">
    <property type="term" value="P:receptor-mediated endocytosis"/>
    <property type="evidence" value="ECO:0007669"/>
    <property type="project" value="TreeGrafter"/>
</dbReference>
<dbReference type="InParanoid" id="T0S7W0"/>
<dbReference type="OMA" id="FRYQYPE"/>
<dbReference type="EMBL" id="JH767134">
    <property type="protein sequence ID" value="EQC41263.1"/>
    <property type="molecule type" value="Genomic_DNA"/>
</dbReference>
<proteinExistence type="predicted"/>
<dbReference type="InterPro" id="IPR016024">
    <property type="entry name" value="ARM-type_fold"/>
</dbReference>
<dbReference type="GO" id="GO:0007032">
    <property type="term" value="P:endosome organization"/>
    <property type="evidence" value="ECO:0007669"/>
    <property type="project" value="InterPro"/>
</dbReference>
<dbReference type="PANTHER" id="PTHR36983:SF2">
    <property type="entry name" value="DNAJ HOMOLOG SUBFAMILY C MEMBER 13"/>
    <property type="match status" value="1"/>
</dbReference>
<dbReference type="Proteomes" id="UP000030762">
    <property type="component" value="Unassembled WGS sequence"/>
</dbReference>
<feature type="domain" description="DnaJ homologue subfamily C GRV2/DNAJC13 N-terminal" evidence="1">
    <location>
        <begin position="403"/>
        <end position="488"/>
    </location>
</feature>
<reference evidence="2 3" key="1">
    <citation type="submission" date="2012-04" db="EMBL/GenBank/DDBJ databases">
        <title>The Genome Sequence of Saprolegnia declina VS20.</title>
        <authorList>
            <consortium name="The Broad Institute Genome Sequencing Platform"/>
            <person name="Russ C."/>
            <person name="Nusbaum C."/>
            <person name="Tyler B."/>
            <person name="van West P."/>
            <person name="Dieguez-Uribeondo J."/>
            <person name="de Bruijn I."/>
            <person name="Tripathy S."/>
            <person name="Jiang R."/>
            <person name="Young S.K."/>
            <person name="Zeng Q."/>
            <person name="Gargeya S."/>
            <person name="Fitzgerald M."/>
            <person name="Haas B."/>
            <person name="Abouelleil A."/>
            <person name="Alvarado L."/>
            <person name="Arachchi H.M."/>
            <person name="Berlin A."/>
            <person name="Chapman S.B."/>
            <person name="Goldberg J."/>
            <person name="Griggs A."/>
            <person name="Gujja S."/>
            <person name="Hansen M."/>
            <person name="Howarth C."/>
            <person name="Imamovic A."/>
            <person name="Larimer J."/>
            <person name="McCowen C."/>
            <person name="Montmayeur A."/>
            <person name="Murphy C."/>
            <person name="Neiman D."/>
            <person name="Pearson M."/>
            <person name="Priest M."/>
            <person name="Roberts A."/>
            <person name="Saif S."/>
            <person name="Shea T."/>
            <person name="Sisk P."/>
            <person name="Sykes S."/>
            <person name="Wortman J."/>
            <person name="Nusbaum C."/>
            <person name="Birren B."/>
        </authorList>
    </citation>
    <scope>NUCLEOTIDE SEQUENCE [LARGE SCALE GENOMIC DNA]</scope>
    <source>
        <strain evidence="2 3">VS20</strain>
    </source>
</reference>
<dbReference type="PANTHER" id="PTHR36983">
    <property type="entry name" value="DNAJ HOMOLOG SUBFAMILY C MEMBER 13"/>
    <property type="match status" value="1"/>
</dbReference>
<dbReference type="OrthoDB" id="69656at2759"/>
<gene>
    <name evidence="2" type="ORF">SDRG_01238</name>
</gene>
<protein>
    <recommendedName>
        <fullName evidence="1">DnaJ homologue subfamily C GRV2/DNAJC13 N-terminal domain-containing protein</fullName>
    </recommendedName>
</protein>
<evidence type="ECO:0000259" key="1">
    <source>
        <dbReference type="Pfam" id="PF19432"/>
    </source>
</evidence>
<dbReference type="InterPro" id="IPR044978">
    <property type="entry name" value="GRV2/DNAJC13"/>
</dbReference>
<keyword evidence="3" id="KW-1185">Reference proteome</keyword>
<dbReference type="GeneID" id="19941965"/>
<dbReference type="GO" id="GO:0010008">
    <property type="term" value="C:endosome membrane"/>
    <property type="evidence" value="ECO:0007669"/>
    <property type="project" value="TreeGrafter"/>
</dbReference>